<name>A0AAJ0CVQ3_9HYPO</name>
<gene>
    <name evidence="4" type="ORF">QQS21_002095</name>
</gene>
<dbReference type="EMBL" id="JASWJB010000024">
    <property type="protein sequence ID" value="KAK2609314.1"/>
    <property type="molecule type" value="Genomic_DNA"/>
</dbReference>
<protein>
    <recommendedName>
        <fullName evidence="6">Ankyrin repeat protein</fullName>
    </recommendedName>
</protein>
<keyword evidence="1" id="KW-0677">Repeat</keyword>
<evidence type="ECO:0000256" key="3">
    <source>
        <dbReference type="PROSITE-ProRule" id="PRU00023"/>
    </source>
</evidence>
<dbReference type="Pfam" id="PF12796">
    <property type="entry name" value="Ank_2"/>
    <property type="match status" value="1"/>
</dbReference>
<keyword evidence="5" id="KW-1185">Reference proteome</keyword>
<reference evidence="4" key="1">
    <citation type="submission" date="2023-06" db="EMBL/GenBank/DDBJ databases">
        <title>Conoideocrella luteorostrata (Hypocreales: Clavicipitaceae), a potential biocontrol fungus for elongate hemlock scale in United States Christmas tree production areas.</title>
        <authorList>
            <person name="Barrett H."/>
            <person name="Lovett B."/>
            <person name="Macias A.M."/>
            <person name="Stajich J.E."/>
            <person name="Kasson M.T."/>
        </authorList>
    </citation>
    <scope>NUCLEOTIDE SEQUENCE</scope>
    <source>
        <strain evidence="4">ARSEF 14590</strain>
    </source>
</reference>
<dbReference type="PANTHER" id="PTHR24203">
    <property type="entry name" value="ANKYRIN REPEAT FAMILY PROTEIN"/>
    <property type="match status" value="1"/>
</dbReference>
<evidence type="ECO:0000313" key="4">
    <source>
        <dbReference type="EMBL" id="KAK2609314.1"/>
    </source>
</evidence>
<evidence type="ECO:0000256" key="1">
    <source>
        <dbReference type="ARBA" id="ARBA00022737"/>
    </source>
</evidence>
<dbReference type="Pfam" id="PF13637">
    <property type="entry name" value="Ank_4"/>
    <property type="match status" value="1"/>
</dbReference>
<dbReference type="Proteomes" id="UP001251528">
    <property type="component" value="Unassembled WGS sequence"/>
</dbReference>
<dbReference type="SMART" id="SM00248">
    <property type="entry name" value="ANK"/>
    <property type="match status" value="4"/>
</dbReference>
<dbReference type="AlphaFoldDB" id="A0AAJ0CVQ3"/>
<dbReference type="PANTHER" id="PTHR24203:SF45">
    <property type="entry name" value="ANKYRIN REPEAT DOMAIN 6"/>
    <property type="match status" value="1"/>
</dbReference>
<comment type="caution">
    <text evidence="4">The sequence shown here is derived from an EMBL/GenBank/DDBJ whole genome shotgun (WGS) entry which is preliminary data.</text>
</comment>
<feature type="repeat" description="ANK" evidence="3">
    <location>
        <begin position="196"/>
        <end position="228"/>
    </location>
</feature>
<accession>A0AAJ0CVQ3</accession>
<dbReference type="Gene3D" id="1.25.40.20">
    <property type="entry name" value="Ankyrin repeat-containing domain"/>
    <property type="match status" value="1"/>
</dbReference>
<dbReference type="PROSITE" id="PS50088">
    <property type="entry name" value="ANK_REPEAT"/>
    <property type="match status" value="1"/>
</dbReference>
<organism evidence="4 5">
    <name type="scientific">Conoideocrella luteorostrata</name>
    <dbReference type="NCBI Taxonomy" id="1105319"/>
    <lineage>
        <taxon>Eukaryota</taxon>
        <taxon>Fungi</taxon>
        <taxon>Dikarya</taxon>
        <taxon>Ascomycota</taxon>
        <taxon>Pezizomycotina</taxon>
        <taxon>Sordariomycetes</taxon>
        <taxon>Hypocreomycetidae</taxon>
        <taxon>Hypocreales</taxon>
        <taxon>Clavicipitaceae</taxon>
        <taxon>Conoideocrella</taxon>
    </lineage>
</organism>
<dbReference type="InterPro" id="IPR002110">
    <property type="entry name" value="Ankyrin_rpt"/>
</dbReference>
<sequence>MDSPTSLRLSLDSSLSGETLVDTPPLSAGSSHSSNPDISSALIYAVLTGNISHVLDLASEEVMIKPNDTWVIYEACLQGPGMIQALAAHRGIDFDQALPGQMGDTAMHFLLKANVDQLVDKVEAARALFQHGADPAVIDRWGNNALHIAVGLEDKSDSLAMLELLLCPRRCASESVRLLSLSHIDVRNQATLSSRQGDTPLMIAVFKNNMECVQLLLDNGANPSLCGEFDLTPLSLAKANGNTVLADLLMKRCISLAME</sequence>
<dbReference type="SUPFAM" id="SSF48403">
    <property type="entry name" value="Ankyrin repeat"/>
    <property type="match status" value="1"/>
</dbReference>
<evidence type="ECO:0000313" key="5">
    <source>
        <dbReference type="Proteomes" id="UP001251528"/>
    </source>
</evidence>
<proteinExistence type="predicted"/>
<evidence type="ECO:0008006" key="6">
    <source>
        <dbReference type="Google" id="ProtNLM"/>
    </source>
</evidence>
<keyword evidence="2 3" id="KW-0040">ANK repeat</keyword>
<dbReference type="PROSITE" id="PS50297">
    <property type="entry name" value="ANK_REP_REGION"/>
    <property type="match status" value="1"/>
</dbReference>
<evidence type="ECO:0000256" key="2">
    <source>
        <dbReference type="ARBA" id="ARBA00023043"/>
    </source>
</evidence>
<dbReference type="InterPro" id="IPR036770">
    <property type="entry name" value="Ankyrin_rpt-contain_sf"/>
</dbReference>